<dbReference type="EMBL" id="SMRT01000004">
    <property type="protein sequence ID" value="TDF98162.1"/>
    <property type="molecule type" value="Genomic_DNA"/>
</dbReference>
<gene>
    <name evidence="1" type="ORF">E1757_11730</name>
</gene>
<dbReference type="RefSeq" id="WP_133227989.1">
    <property type="nucleotide sequence ID" value="NZ_SMRT01000004.1"/>
</dbReference>
<dbReference type="Proteomes" id="UP000295636">
    <property type="component" value="Unassembled WGS sequence"/>
</dbReference>
<sequence length="278" mass="31627">MKMNKRLAMMMLFGLMVLIAGCGKNIPAINQELLQSKKSVLMITKPDLNEQMGAAVQKTLLNWRDSHHIAFEWIHTDAFEAVQADKIKATPYDYVIVIGNELTRQAAASAVAITDKRWILLDDSVSQQPAAASGDNLVWRTTGDGFMEKQWQEWVKQQQIIGKRFEWVTVSSRPIPSMWAPSEEAETISLSDAEGWYPQFQLQVRQHVPDWIVVYSPLDASVLQRMKSLQVPIVNMSLTSIQVQWEPLLASLFDLIEKQWTPGVTNYDTQELTINKPQ</sequence>
<evidence type="ECO:0000313" key="1">
    <source>
        <dbReference type="EMBL" id="TDF98162.1"/>
    </source>
</evidence>
<accession>A0A4R5KRW2</accession>
<evidence type="ECO:0000313" key="2">
    <source>
        <dbReference type="Proteomes" id="UP000295636"/>
    </source>
</evidence>
<dbReference type="PROSITE" id="PS51257">
    <property type="entry name" value="PROKAR_LIPOPROTEIN"/>
    <property type="match status" value="1"/>
</dbReference>
<dbReference type="AlphaFoldDB" id="A0A4R5KRW2"/>
<keyword evidence="2" id="KW-1185">Reference proteome</keyword>
<comment type="caution">
    <text evidence="1">The sequence shown here is derived from an EMBL/GenBank/DDBJ whole genome shotgun (WGS) entry which is preliminary data.</text>
</comment>
<name>A0A4R5KRW2_9BACL</name>
<protein>
    <submittedName>
        <fullName evidence="1">Uncharacterized protein</fullName>
    </submittedName>
</protein>
<organism evidence="1 2">
    <name type="scientific">Paenibacillus piri</name>
    <dbReference type="NCBI Taxonomy" id="2547395"/>
    <lineage>
        <taxon>Bacteria</taxon>
        <taxon>Bacillati</taxon>
        <taxon>Bacillota</taxon>
        <taxon>Bacilli</taxon>
        <taxon>Bacillales</taxon>
        <taxon>Paenibacillaceae</taxon>
        <taxon>Paenibacillus</taxon>
    </lineage>
</organism>
<dbReference type="OrthoDB" id="2549976at2"/>
<reference evidence="1 2" key="1">
    <citation type="submission" date="2019-03" db="EMBL/GenBank/DDBJ databases">
        <title>This is whole genome sequence of Paenibacillus sp MS74 strain.</title>
        <authorList>
            <person name="Trinh H.N."/>
        </authorList>
    </citation>
    <scope>NUCLEOTIDE SEQUENCE [LARGE SCALE GENOMIC DNA]</scope>
    <source>
        <strain evidence="1 2">MS74</strain>
    </source>
</reference>
<proteinExistence type="predicted"/>